<organism evidence="5 6">
    <name type="scientific">Parasphaerochaeta coccoides (strain ATCC BAA-1237 / DSM 17374 / SPN1)</name>
    <name type="common">Sphaerochaeta coccoides</name>
    <dbReference type="NCBI Taxonomy" id="760011"/>
    <lineage>
        <taxon>Bacteria</taxon>
        <taxon>Pseudomonadati</taxon>
        <taxon>Spirochaetota</taxon>
        <taxon>Spirochaetia</taxon>
        <taxon>Spirochaetales</taxon>
        <taxon>Sphaerochaetaceae</taxon>
        <taxon>Parasphaerochaeta</taxon>
    </lineage>
</organism>
<dbReference type="InterPro" id="IPR028082">
    <property type="entry name" value="Peripla_BP_I"/>
</dbReference>
<keyword evidence="2" id="KW-0238">DNA-binding</keyword>
<evidence type="ECO:0000256" key="3">
    <source>
        <dbReference type="ARBA" id="ARBA00023163"/>
    </source>
</evidence>
<dbReference type="OrthoDB" id="9784962at2"/>
<dbReference type="PANTHER" id="PTHR30146:SF109">
    <property type="entry name" value="HTH-TYPE TRANSCRIPTIONAL REGULATOR GALS"/>
    <property type="match status" value="1"/>
</dbReference>
<protein>
    <submittedName>
        <fullName evidence="5">Transcriptional regulator, LacI family</fullName>
    </submittedName>
</protein>
<proteinExistence type="predicted"/>
<dbReference type="SMART" id="SM00354">
    <property type="entry name" value="HTH_LACI"/>
    <property type="match status" value="1"/>
</dbReference>
<dbReference type="GO" id="GO:0003700">
    <property type="term" value="F:DNA-binding transcription factor activity"/>
    <property type="evidence" value="ECO:0007669"/>
    <property type="project" value="TreeGrafter"/>
</dbReference>
<feature type="domain" description="HTH lacI-type" evidence="4">
    <location>
        <begin position="2"/>
        <end position="56"/>
    </location>
</feature>
<name>F4GJ80_PARC1</name>
<sequence length="334" mass="37289">MVTLKDIAQAVNRSVTTVSRALSGCSDVNAETASQIRETSKRMGYVPNVYAQRLQKQSTDTIGIVVPSTSRGHAEPFFSEFLAGIGEKATEYGYDLLVTYISEENQVATYRKLVEGRRVDGFIIYRTLRDDPRVNYLHGIGMPFATFGQVENISDYIYIDEDGEYAMGLIACHLAAKGHRRIACICPPSSVMYSHIRLRGLVKGLEEQGIKLAPDLVREGFFDQKDGYEQTMALLDLDNPPTAIVGFNDMIAFGIINAAKNRKLKIGRDLAVTGFDDNTMAPFYRPPLTTIRQPTYEIGGMLVQFLIDHIRANDPKARKPQVLLRPELIVREST</sequence>
<gene>
    <name evidence="5" type="ordered locus">Spico_0492</name>
</gene>
<dbReference type="HOGENOM" id="CLU_037628_6_1_12"/>
<evidence type="ECO:0000256" key="2">
    <source>
        <dbReference type="ARBA" id="ARBA00023125"/>
    </source>
</evidence>
<reference evidence="6" key="1">
    <citation type="submission" date="2011-04" db="EMBL/GenBank/DDBJ databases">
        <title>The complete genome of Spirochaeta coccoides DSM 17374.</title>
        <authorList>
            <person name="Lucas S."/>
            <person name="Copeland A."/>
            <person name="Lapidus A."/>
            <person name="Bruce D."/>
            <person name="Goodwin L."/>
            <person name="Pitluck S."/>
            <person name="Peters L."/>
            <person name="Kyrpides N."/>
            <person name="Mavromatis K."/>
            <person name="Pagani I."/>
            <person name="Ivanova N."/>
            <person name="Ovchinnikova G."/>
            <person name="Lu M."/>
            <person name="Detter J.C."/>
            <person name="Tapia R."/>
            <person name="Han C."/>
            <person name="Land M."/>
            <person name="Hauser L."/>
            <person name="Markowitz V."/>
            <person name="Cheng J.-F."/>
            <person name="Hugenholtz P."/>
            <person name="Woyke T."/>
            <person name="Wu D."/>
            <person name="Spring S."/>
            <person name="Schroeder M."/>
            <person name="Brambilla E."/>
            <person name="Klenk H.-P."/>
            <person name="Eisen J.A."/>
        </authorList>
    </citation>
    <scope>NUCLEOTIDE SEQUENCE [LARGE SCALE GENOMIC DNA]</scope>
    <source>
        <strain evidence="6">ATCC BAA-1237 / DSM 17374 / SPN1</strain>
    </source>
</reference>
<evidence type="ECO:0000259" key="4">
    <source>
        <dbReference type="PROSITE" id="PS50932"/>
    </source>
</evidence>
<dbReference type="CDD" id="cd01392">
    <property type="entry name" value="HTH_LacI"/>
    <property type="match status" value="1"/>
</dbReference>
<keyword evidence="1" id="KW-0805">Transcription regulation</keyword>
<dbReference type="STRING" id="760011.Spico_0492"/>
<dbReference type="InterPro" id="IPR046335">
    <property type="entry name" value="LacI/GalR-like_sensor"/>
</dbReference>
<dbReference type="Pfam" id="PF13377">
    <property type="entry name" value="Peripla_BP_3"/>
    <property type="match status" value="1"/>
</dbReference>
<dbReference type="eggNOG" id="COG1609">
    <property type="taxonomic scope" value="Bacteria"/>
</dbReference>
<dbReference type="CDD" id="cd06292">
    <property type="entry name" value="PBP1_AglR_RafR-like"/>
    <property type="match status" value="1"/>
</dbReference>
<dbReference type="PROSITE" id="PS50932">
    <property type="entry name" value="HTH_LACI_2"/>
    <property type="match status" value="1"/>
</dbReference>
<keyword evidence="3" id="KW-0804">Transcription</keyword>
<dbReference type="AlphaFoldDB" id="F4GJ80"/>
<dbReference type="InterPro" id="IPR000843">
    <property type="entry name" value="HTH_LacI"/>
</dbReference>
<accession>F4GJ80</accession>
<dbReference type="Proteomes" id="UP000007939">
    <property type="component" value="Chromosome"/>
</dbReference>
<evidence type="ECO:0000256" key="1">
    <source>
        <dbReference type="ARBA" id="ARBA00023015"/>
    </source>
</evidence>
<reference evidence="5 6" key="2">
    <citation type="journal article" date="2012" name="Stand. Genomic Sci.">
        <title>Complete genome sequence of the termite hindgut bacterium Spirochaeta coccoides type strain (SPN1(T)), reclassification in the genus Sphaerochaeta as Sphaerochaeta coccoides comb. nov. and emendations of the family Spirochaetaceae and the genus Sphaerochaeta.</title>
        <authorList>
            <person name="Abt B."/>
            <person name="Han C."/>
            <person name="Scheuner C."/>
            <person name="Lu M."/>
            <person name="Lapidus A."/>
            <person name="Nolan M."/>
            <person name="Lucas S."/>
            <person name="Hammon N."/>
            <person name="Deshpande S."/>
            <person name="Cheng J.F."/>
            <person name="Tapia R."/>
            <person name="Goodwin L.A."/>
            <person name="Pitluck S."/>
            <person name="Liolios K."/>
            <person name="Pagani I."/>
            <person name="Ivanova N."/>
            <person name="Mavromatis K."/>
            <person name="Mikhailova N."/>
            <person name="Huntemann M."/>
            <person name="Pati A."/>
            <person name="Chen A."/>
            <person name="Palaniappan K."/>
            <person name="Land M."/>
            <person name="Hauser L."/>
            <person name="Brambilla E.M."/>
            <person name="Rohde M."/>
            <person name="Spring S."/>
            <person name="Gronow S."/>
            <person name="Goker M."/>
            <person name="Woyke T."/>
            <person name="Bristow J."/>
            <person name="Eisen J.A."/>
            <person name="Markowitz V."/>
            <person name="Hugenholtz P."/>
            <person name="Kyrpides N.C."/>
            <person name="Klenk H.P."/>
            <person name="Detter J.C."/>
        </authorList>
    </citation>
    <scope>NUCLEOTIDE SEQUENCE [LARGE SCALE GENOMIC DNA]</scope>
    <source>
        <strain evidence="6">ATCC BAA-1237 / DSM 17374 / SPN1</strain>
    </source>
</reference>
<evidence type="ECO:0000313" key="6">
    <source>
        <dbReference type="Proteomes" id="UP000007939"/>
    </source>
</evidence>
<dbReference type="KEGG" id="scc:Spico_0492"/>
<dbReference type="RefSeq" id="WP_013739116.1">
    <property type="nucleotide sequence ID" value="NC_015436.1"/>
</dbReference>
<dbReference type="Gene3D" id="3.40.50.2300">
    <property type="match status" value="2"/>
</dbReference>
<dbReference type="Pfam" id="PF00356">
    <property type="entry name" value="LacI"/>
    <property type="match status" value="1"/>
</dbReference>
<dbReference type="SUPFAM" id="SSF47413">
    <property type="entry name" value="lambda repressor-like DNA-binding domains"/>
    <property type="match status" value="1"/>
</dbReference>
<dbReference type="GO" id="GO:0000976">
    <property type="term" value="F:transcription cis-regulatory region binding"/>
    <property type="evidence" value="ECO:0007669"/>
    <property type="project" value="TreeGrafter"/>
</dbReference>
<dbReference type="Gene3D" id="1.10.260.40">
    <property type="entry name" value="lambda repressor-like DNA-binding domains"/>
    <property type="match status" value="1"/>
</dbReference>
<evidence type="ECO:0000313" key="5">
    <source>
        <dbReference type="EMBL" id="AEC01720.1"/>
    </source>
</evidence>
<dbReference type="PANTHER" id="PTHR30146">
    <property type="entry name" value="LACI-RELATED TRANSCRIPTIONAL REPRESSOR"/>
    <property type="match status" value="1"/>
</dbReference>
<dbReference type="EMBL" id="CP002659">
    <property type="protein sequence ID" value="AEC01720.1"/>
    <property type="molecule type" value="Genomic_DNA"/>
</dbReference>
<dbReference type="InterPro" id="IPR010982">
    <property type="entry name" value="Lambda_DNA-bd_dom_sf"/>
</dbReference>
<keyword evidence="6" id="KW-1185">Reference proteome</keyword>
<dbReference type="SUPFAM" id="SSF53822">
    <property type="entry name" value="Periplasmic binding protein-like I"/>
    <property type="match status" value="1"/>
</dbReference>